<sequence>MTRTVVVLGAGLAGLPVAHYLLRRTSAHHEDLRVVLVSPHDTFYWKIASVRFALPDQMDEDKYMFPLADQFAAYAPEKFELVIGAAETLDPEHNSVGVRVGDDLRAIEYHTLVIATGSRYRDDMPWKEVGTTAQTRASLARLRARIRDARSIVVAGAGITGVEFAGELGSRYAKAGLKEVTLIGAEALPLEKRVKDNVRRTARAELDKLNVKFIGGAKVAAQGDVDVKDAKTITLTHPDGTSETLVADLVVPTFGVVPNTAFAPEGMRDEASGCLKQGGDLRAPGYNNSMSLIPRFYSPFMCHVYPSL</sequence>
<dbReference type="OrthoDB" id="202203at2759"/>
<dbReference type="PANTHER" id="PTHR43735">
    <property type="entry name" value="APOPTOSIS-INDUCING FACTOR 1"/>
    <property type="match status" value="1"/>
</dbReference>
<dbReference type="GO" id="GO:0050660">
    <property type="term" value="F:flavin adenine dinucleotide binding"/>
    <property type="evidence" value="ECO:0007669"/>
    <property type="project" value="TreeGrafter"/>
</dbReference>
<evidence type="ECO:0000256" key="3">
    <source>
        <dbReference type="ARBA" id="ARBA00022827"/>
    </source>
</evidence>
<keyword evidence="4" id="KW-0560">Oxidoreductase</keyword>
<accession>A0A7C8MP23</accession>
<name>A0A7C8MP23_9PEZI</name>
<feature type="domain" description="FAD/NAD(P)-binding" evidence="5">
    <location>
        <begin position="4"/>
        <end position="265"/>
    </location>
</feature>
<evidence type="ECO:0000256" key="4">
    <source>
        <dbReference type="ARBA" id="ARBA00023002"/>
    </source>
</evidence>
<evidence type="ECO:0000313" key="6">
    <source>
        <dbReference type="EMBL" id="KAF2967850.1"/>
    </source>
</evidence>
<dbReference type="EMBL" id="WUBL01000060">
    <property type="protein sequence ID" value="KAF2967850.1"/>
    <property type="molecule type" value="Genomic_DNA"/>
</dbReference>
<evidence type="ECO:0000256" key="1">
    <source>
        <dbReference type="ARBA" id="ARBA00006442"/>
    </source>
</evidence>
<keyword evidence="7" id="KW-1185">Reference proteome</keyword>
<dbReference type="Pfam" id="PF07992">
    <property type="entry name" value="Pyr_redox_2"/>
    <property type="match status" value="1"/>
</dbReference>
<comment type="similarity">
    <text evidence="1">Belongs to the FAD-dependent oxidoreductase family.</text>
</comment>
<dbReference type="InterPro" id="IPR036188">
    <property type="entry name" value="FAD/NAD-bd_sf"/>
</dbReference>
<dbReference type="PANTHER" id="PTHR43735:SF3">
    <property type="entry name" value="FERROPTOSIS SUPPRESSOR PROTEIN 1"/>
    <property type="match status" value="1"/>
</dbReference>
<dbReference type="GO" id="GO:0005737">
    <property type="term" value="C:cytoplasm"/>
    <property type="evidence" value="ECO:0007669"/>
    <property type="project" value="TreeGrafter"/>
</dbReference>
<keyword evidence="2" id="KW-0285">Flavoprotein</keyword>
<keyword evidence="3" id="KW-0274">FAD</keyword>
<dbReference type="InParanoid" id="A0A7C8MP23"/>
<comment type="caution">
    <text evidence="6">The sequence shown here is derived from an EMBL/GenBank/DDBJ whole genome shotgun (WGS) entry which is preliminary data.</text>
</comment>
<dbReference type="InterPro" id="IPR023753">
    <property type="entry name" value="FAD/NAD-binding_dom"/>
</dbReference>
<dbReference type="Gene3D" id="3.50.50.100">
    <property type="match status" value="1"/>
</dbReference>
<protein>
    <recommendedName>
        <fullName evidence="5">FAD/NAD(P)-binding domain-containing protein</fullName>
    </recommendedName>
</protein>
<organism evidence="6 7">
    <name type="scientific">Xylaria multiplex</name>
    <dbReference type="NCBI Taxonomy" id="323545"/>
    <lineage>
        <taxon>Eukaryota</taxon>
        <taxon>Fungi</taxon>
        <taxon>Dikarya</taxon>
        <taxon>Ascomycota</taxon>
        <taxon>Pezizomycotina</taxon>
        <taxon>Sordariomycetes</taxon>
        <taxon>Xylariomycetidae</taxon>
        <taxon>Xylariales</taxon>
        <taxon>Xylariaceae</taxon>
        <taxon>Xylaria</taxon>
    </lineage>
</organism>
<evidence type="ECO:0000313" key="7">
    <source>
        <dbReference type="Proteomes" id="UP000481858"/>
    </source>
</evidence>
<gene>
    <name evidence="6" type="ORF">GQX73_g5657</name>
</gene>
<dbReference type="SUPFAM" id="SSF51905">
    <property type="entry name" value="FAD/NAD(P)-binding domain"/>
    <property type="match status" value="2"/>
</dbReference>
<dbReference type="PRINTS" id="PR00469">
    <property type="entry name" value="PNDRDTASEII"/>
</dbReference>
<evidence type="ECO:0000256" key="2">
    <source>
        <dbReference type="ARBA" id="ARBA00022630"/>
    </source>
</evidence>
<proteinExistence type="inferred from homology"/>
<dbReference type="AlphaFoldDB" id="A0A7C8MP23"/>
<dbReference type="PRINTS" id="PR00368">
    <property type="entry name" value="FADPNR"/>
</dbReference>
<dbReference type="Proteomes" id="UP000481858">
    <property type="component" value="Unassembled WGS sequence"/>
</dbReference>
<evidence type="ECO:0000259" key="5">
    <source>
        <dbReference type="Pfam" id="PF07992"/>
    </source>
</evidence>
<dbReference type="GO" id="GO:0004174">
    <property type="term" value="F:electron-transferring-flavoprotein dehydrogenase activity"/>
    <property type="evidence" value="ECO:0007669"/>
    <property type="project" value="TreeGrafter"/>
</dbReference>
<dbReference type="FunCoup" id="A0A7C8MP23">
    <property type="interactions" value="363"/>
</dbReference>
<reference evidence="6 7" key="1">
    <citation type="submission" date="2019-12" db="EMBL/GenBank/DDBJ databases">
        <title>Draft genome sequence of the ascomycete Xylaria multiplex DSM 110363.</title>
        <authorList>
            <person name="Buettner E."/>
            <person name="Kellner H."/>
        </authorList>
    </citation>
    <scope>NUCLEOTIDE SEQUENCE [LARGE SCALE GENOMIC DNA]</scope>
    <source>
        <strain evidence="6 7">DSM 110363</strain>
    </source>
</reference>